<dbReference type="STRING" id="84724.SAMN04488564_121114"/>
<protein>
    <recommendedName>
        <fullName evidence="2">DUF6545 domain-containing protein</fullName>
    </recommendedName>
</protein>
<dbReference type="OrthoDB" id="3685619at2"/>
<keyword evidence="1" id="KW-1133">Transmembrane helix</keyword>
<dbReference type="EMBL" id="FOYL01000021">
    <property type="protein sequence ID" value="SFR29790.1"/>
    <property type="molecule type" value="Genomic_DNA"/>
</dbReference>
<dbReference type="InterPro" id="IPR046675">
    <property type="entry name" value="DUF6545"/>
</dbReference>
<dbReference type="InterPro" id="IPR050039">
    <property type="entry name" value="MAB_1171c-like"/>
</dbReference>
<sequence length="361" mass="39423">MISYLTAALLAAIGLTRLATARRRPRHLVTFFLSMALSLTISAEPTVALIGIEYEMACRLVTNMLQMLAVHALMKLARSTRSPEPRTPWWPLVLCWAVMALACLDFAPLYGVQELQVFQWRPSVLLYQLALTGYPIGCLAVFTVSLARNASTRPAGTFRAGLHVIVVAAAATIAWGLFSGLPSFTFAVTGLGVQEFLPVSRDIGLVAMTLWVVGALLTAWDGAARTVRTWRGVRAVTPLWKALVAAQPQIELPARHDLEFTLYRRLIEIRDGLLALRTHVPPQVQDWLRSPVDGPTRAAAELAAAMVMRDAGRSWPQQPSGHAGEAPSVEAETAWLSAVSSAFTRSPVVREVRRLAQLDAT</sequence>
<proteinExistence type="predicted"/>
<feature type="transmembrane region" description="Helical" evidence="1">
    <location>
        <begin position="124"/>
        <end position="144"/>
    </location>
</feature>
<feature type="transmembrane region" description="Helical" evidence="1">
    <location>
        <begin position="89"/>
        <end position="112"/>
    </location>
</feature>
<gene>
    <name evidence="3" type="ORF">SAMN04488564_121114</name>
</gene>
<keyword evidence="1" id="KW-0812">Transmembrane</keyword>
<dbReference type="Pfam" id="PF20182">
    <property type="entry name" value="DUF6545"/>
    <property type="match status" value="1"/>
</dbReference>
<evidence type="ECO:0000256" key="1">
    <source>
        <dbReference type="SAM" id="Phobius"/>
    </source>
</evidence>
<feature type="transmembrane region" description="Helical" evidence="1">
    <location>
        <begin position="203"/>
        <end position="220"/>
    </location>
</feature>
<evidence type="ECO:0000259" key="2">
    <source>
        <dbReference type="Pfam" id="PF20182"/>
    </source>
</evidence>
<evidence type="ECO:0000313" key="3">
    <source>
        <dbReference type="EMBL" id="SFR29790.1"/>
    </source>
</evidence>
<feature type="transmembrane region" description="Helical" evidence="1">
    <location>
        <begin position="57"/>
        <end position="77"/>
    </location>
</feature>
<evidence type="ECO:0000313" key="4">
    <source>
        <dbReference type="Proteomes" id="UP000198583"/>
    </source>
</evidence>
<keyword evidence="1" id="KW-0472">Membrane</keyword>
<reference evidence="4" key="1">
    <citation type="submission" date="2016-10" db="EMBL/GenBank/DDBJ databases">
        <authorList>
            <person name="Varghese N."/>
            <person name="Submissions S."/>
        </authorList>
    </citation>
    <scope>NUCLEOTIDE SEQUENCE [LARGE SCALE GENOMIC DNA]</scope>
    <source>
        <strain evidence="4">DSM 44232</strain>
    </source>
</reference>
<feature type="transmembrane region" description="Helical" evidence="1">
    <location>
        <begin position="164"/>
        <end position="191"/>
    </location>
</feature>
<organism evidence="3 4">
    <name type="scientific">Lentzea waywayandensis</name>
    <dbReference type="NCBI Taxonomy" id="84724"/>
    <lineage>
        <taxon>Bacteria</taxon>
        <taxon>Bacillati</taxon>
        <taxon>Actinomycetota</taxon>
        <taxon>Actinomycetes</taxon>
        <taxon>Pseudonocardiales</taxon>
        <taxon>Pseudonocardiaceae</taxon>
        <taxon>Lentzea</taxon>
    </lineage>
</organism>
<dbReference type="Proteomes" id="UP000198583">
    <property type="component" value="Unassembled WGS sequence"/>
</dbReference>
<feature type="transmembrane region" description="Helical" evidence="1">
    <location>
        <begin position="31"/>
        <end position="50"/>
    </location>
</feature>
<dbReference type="NCBIfam" id="NF042915">
    <property type="entry name" value="MAB_1171c_fam"/>
    <property type="match status" value="1"/>
</dbReference>
<keyword evidence="4" id="KW-1185">Reference proteome</keyword>
<accession>A0A1I6FIM7</accession>
<dbReference type="RefSeq" id="WP_093606167.1">
    <property type="nucleotide sequence ID" value="NZ_FOYL01000021.1"/>
</dbReference>
<feature type="domain" description="DUF6545" evidence="2">
    <location>
        <begin position="227"/>
        <end position="345"/>
    </location>
</feature>
<name>A0A1I6FIM7_9PSEU</name>
<dbReference type="AlphaFoldDB" id="A0A1I6FIM7"/>